<evidence type="ECO:0000256" key="1">
    <source>
        <dbReference type="ARBA" id="ARBA00004418"/>
    </source>
</evidence>
<organism evidence="11 12">
    <name type="scientific">Chlamydia serpentis</name>
    <dbReference type="NCBI Taxonomy" id="1967782"/>
    <lineage>
        <taxon>Bacteria</taxon>
        <taxon>Pseudomonadati</taxon>
        <taxon>Chlamydiota</taxon>
        <taxon>Chlamydiia</taxon>
        <taxon>Chlamydiales</taxon>
        <taxon>Chlamydiaceae</taxon>
        <taxon>Chlamydia/Chlamydophila group</taxon>
        <taxon>Chlamydia</taxon>
    </lineage>
</organism>
<reference evidence="12" key="1">
    <citation type="submission" date="2017-11" db="EMBL/GenBank/DDBJ databases">
        <authorList>
            <person name="Seth-Smith MB H."/>
        </authorList>
    </citation>
    <scope>NUCLEOTIDE SEQUENCE [LARGE SCALE GENOMIC DNA]</scope>
</reference>
<name>A0A2R8FBJ6_9CHLA</name>
<dbReference type="GO" id="GO:0042597">
    <property type="term" value="C:periplasmic space"/>
    <property type="evidence" value="ECO:0007669"/>
    <property type="project" value="UniProtKB-SubCell"/>
</dbReference>
<comment type="subunit">
    <text evidence="2">Part of a disulfide cross-linked outer membrane complex (COMC) composed of the major outer membrane porin (MOMP), the small cysteine-rich protein (OmcA) and the large cysteine-rich periplasmic protein (OmcB).</text>
</comment>
<dbReference type="InterPro" id="IPR047589">
    <property type="entry name" value="DUF11_rpt"/>
</dbReference>
<evidence type="ECO:0000256" key="5">
    <source>
        <dbReference type="ARBA" id="ARBA00022960"/>
    </source>
</evidence>
<feature type="domain" description="DUF11" evidence="10">
    <location>
        <begin position="237"/>
        <end position="307"/>
    </location>
</feature>
<protein>
    <recommendedName>
        <fullName evidence="7">60 kDa outer membrane protein</fullName>
    </recommendedName>
    <alternativeName>
        <fullName evidence="8">Cysteine-rich outer membrane protein</fullName>
    </alternativeName>
</protein>
<dbReference type="NCBIfam" id="TIGR01451">
    <property type="entry name" value="B_ant_repeat"/>
    <property type="match status" value="1"/>
</dbReference>
<dbReference type="GO" id="GO:0005201">
    <property type="term" value="F:extracellular matrix structural constituent"/>
    <property type="evidence" value="ECO:0007669"/>
    <property type="project" value="InterPro"/>
</dbReference>
<evidence type="ECO:0000256" key="9">
    <source>
        <dbReference type="SAM" id="SignalP"/>
    </source>
</evidence>
<proteinExistence type="predicted"/>
<dbReference type="EMBL" id="LT993738">
    <property type="protein sequence ID" value="SPN73676.1"/>
    <property type="molecule type" value="Genomic_DNA"/>
</dbReference>
<evidence type="ECO:0000256" key="7">
    <source>
        <dbReference type="ARBA" id="ARBA00030804"/>
    </source>
</evidence>
<dbReference type="RefSeq" id="WP_108896630.1">
    <property type="nucleotide sequence ID" value="NZ_LT993738.1"/>
</dbReference>
<dbReference type="PANTHER" id="PTHR34819">
    <property type="entry name" value="LARGE CYSTEINE-RICH PERIPLASMIC PROTEIN OMCB"/>
    <property type="match status" value="1"/>
</dbReference>
<feature type="domain" description="DUF11" evidence="10">
    <location>
        <begin position="341"/>
        <end position="422"/>
    </location>
</feature>
<keyword evidence="6" id="KW-1015">Disulfide bond</keyword>
<comment type="subcellular location">
    <subcellularLocation>
        <location evidence="1">Periplasm</location>
    </subcellularLocation>
</comment>
<feature type="domain" description="DUF11" evidence="10">
    <location>
        <begin position="451"/>
        <end position="547"/>
    </location>
</feature>
<evidence type="ECO:0000256" key="3">
    <source>
        <dbReference type="ARBA" id="ARBA00022729"/>
    </source>
</evidence>
<dbReference type="Pfam" id="PF01345">
    <property type="entry name" value="DUF11"/>
    <property type="match status" value="3"/>
</dbReference>
<keyword evidence="5" id="KW-0133">Cell shape</keyword>
<dbReference type="InterPro" id="IPR003506">
    <property type="entry name" value="Chlam_OMP6"/>
</dbReference>
<dbReference type="KEGG" id="csee:C10C_0515"/>
<keyword evidence="12" id="KW-1185">Reference proteome</keyword>
<dbReference type="PANTHER" id="PTHR34819:SF4">
    <property type="entry name" value="LARGE CYSTEINE-RICH PERIPLASMIC PROTEIN OMCB"/>
    <property type="match status" value="1"/>
</dbReference>
<evidence type="ECO:0000256" key="8">
    <source>
        <dbReference type="ARBA" id="ARBA00033131"/>
    </source>
</evidence>
<evidence type="ECO:0000259" key="10">
    <source>
        <dbReference type="Pfam" id="PF01345"/>
    </source>
</evidence>
<dbReference type="PRINTS" id="PR01336">
    <property type="entry name" value="CHLAMIDIAOM6"/>
</dbReference>
<dbReference type="PROSITE" id="PS51257">
    <property type="entry name" value="PROKAR_LIPOPROTEIN"/>
    <property type="match status" value="1"/>
</dbReference>
<accession>A0A2R8FBJ6</accession>
<feature type="chain" id="PRO_5015362495" description="60 kDa outer membrane protein" evidence="9">
    <location>
        <begin position="23"/>
        <end position="557"/>
    </location>
</feature>
<keyword evidence="3 9" id="KW-0732">Signal</keyword>
<dbReference type="OrthoDB" id="16744at2"/>
<dbReference type="Proteomes" id="UP000244926">
    <property type="component" value="Chromosome I"/>
</dbReference>
<sequence length="557" mass="59725">MSKLIRRVVTVLALTSMASCFASGGIEAAVAESLITKIVASAETKPAPVPVTAKKVRLVRKNKQPVEQNSRGAFCDKEFYPCEEGRGCQPLEAQQESCYGRLYSVKVNDDCNVEICQSVPEYATVGSPYPIEILAIGKKDCVDVVITQQLPCEAEFVSSDPETVPTNDGKLIWKIDRLGQGDRCKITVWVKPLKEGCCFTAATVCACPELRSYTKCGQPAICIKQEGPECACLRCPVCYKIEVVNTGSAIARNVTVDNPVPDGYSHASGQRVLSFNLGDMKPGDKKVFAVEFCPQKRGQVTNIATVTYCGGHKCSASVTTIVNEPCVQVNISGADWSYVCKPVEYAISVSNPGDLILHDVVIQDNLPSGVTVLEAPGGEICCNKVVWRIKEMCPGETLQFKVVVKAQVPGRFTNQVAVTSQSDCGSCTCCAEATTHWKGLAATHMCVLDTNDPICVGENTVYRICVTNRGSAEDTNVSLILKFSKELQPIASSGPTKGTISGNTVVFDALPKLGSKESVEFSVTLKGIAPGDARGEAILSSDTLTSPVSDTENTHVY</sequence>
<dbReference type="InterPro" id="IPR001434">
    <property type="entry name" value="OmcB-like_DUF11"/>
</dbReference>
<evidence type="ECO:0000313" key="11">
    <source>
        <dbReference type="EMBL" id="SPN73676.1"/>
    </source>
</evidence>
<evidence type="ECO:0000313" key="12">
    <source>
        <dbReference type="Proteomes" id="UP000244926"/>
    </source>
</evidence>
<evidence type="ECO:0000256" key="4">
    <source>
        <dbReference type="ARBA" id="ARBA00022764"/>
    </source>
</evidence>
<evidence type="ECO:0000256" key="6">
    <source>
        <dbReference type="ARBA" id="ARBA00023157"/>
    </source>
</evidence>
<feature type="signal peptide" evidence="9">
    <location>
        <begin position="1"/>
        <end position="22"/>
    </location>
</feature>
<gene>
    <name evidence="11" type="primary">omcB</name>
    <name evidence="11" type="ORF">C10C_0515</name>
</gene>
<dbReference type="GO" id="GO:0008360">
    <property type="term" value="P:regulation of cell shape"/>
    <property type="evidence" value="ECO:0007669"/>
    <property type="project" value="UniProtKB-KW"/>
</dbReference>
<dbReference type="InterPro" id="IPR051172">
    <property type="entry name" value="Chlamydia_OmcB"/>
</dbReference>
<evidence type="ECO:0000256" key="2">
    <source>
        <dbReference type="ARBA" id="ARBA00011136"/>
    </source>
</evidence>
<keyword evidence="4" id="KW-0574">Periplasm</keyword>
<dbReference type="AlphaFoldDB" id="A0A2R8FBJ6"/>
<dbReference type="Pfam" id="PF03504">
    <property type="entry name" value="Chlam_OMP6"/>
    <property type="match status" value="1"/>
</dbReference>